<accession>A0A1U7NG25</accession>
<dbReference type="InterPro" id="IPR035451">
    <property type="entry name" value="Ada-like_dom_sf"/>
</dbReference>
<dbReference type="SUPFAM" id="SSF56281">
    <property type="entry name" value="Metallo-hydrolase/oxidoreductase"/>
    <property type="match status" value="1"/>
</dbReference>
<dbReference type="EMBL" id="MPJW01000132">
    <property type="protein sequence ID" value="OLU39561.1"/>
    <property type="molecule type" value="Genomic_DNA"/>
</dbReference>
<keyword evidence="4" id="KW-1185">Reference proteome</keyword>
<feature type="domain" description="Metallo-beta-lactamase" evidence="2">
    <location>
        <begin position="75"/>
        <end position="269"/>
    </location>
</feature>
<gene>
    <name evidence="3" type="ORF">BO222_06365</name>
</gene>
<feature type="region of interest" description="Disordered" evidence="1">
    <location>
        <begin position="318"/>
        <end position="361"/>
    </location>
</feature>
<reference evidence="3 4" key="1">
    <citation type="submission" date="2016-11" db="EMBL/GenBank/DDBJ databases">
        <title>Description of two novel members of the family Erysipelotrichaceae: Ileibacterium lipovorans gen. nov., sp. nov. and Dubosiella newyorkensis, gen. nov., sp. nov.</title>
        <authorList>
            <person name="Cox L.M."/>
            <person name="Sohn J."/>
            <person name="Tyrrell K.L."/>
            <person name="Citron D.M."/>
            <person name="Lawson P.A."/>
            <person name="Patel N.B."/>
            <person name="Iizumi T."/>
            <person name="Perez-Perez G.I."/>
            <person name="Goldstein E.J."/>
            <person name="Blaser M.J."/>
        </authorList>
    </citation>
    <scope>NUCLEOTIDE SEQUENCE [LARGE SCALE GENOMIC DNA]</scope>
    <source>
        <strain evidence="3 4">NYU-BL-A3</strain>
    </source>
</reference>
<sequence>MKKEKEGKNMRTKNLSKHQNFTFAASKWFKTTLFISAALMITGCSAVNAKSDPSVLKNAKSSDQEIEVHVLDVGQGLGIVAISGDDVLMYDGGDRDYSSYVVSWLRKNGISEIDQMIVSHYDADHLNGLVGALNTMTTDVVYAPDYACDTRVCNSFHNEIVEQNIELIHPKPKDTFEFKEATVTFLSPQNHSYSENNDYSLAIRIELGDSSLLISGDAEYDSEQEMVSTFGNKLKSDVYVAGHHGSSSSSSAAFLDAVDPESVIISCGKDNSYGHPHMETVKAFEDRNLDIYRTDQQGEITFTMTEDTITFKEQTAPDPYALGSKSIYQNQSGNTSQSTGNHHQEHQQDHHDEVHHNQTTNNSQPAAADYILNTNSHKIHVPNCKSVSKMKEKNKQAVNDSIESLKNQGYSPCQNCLKGY</sequence>
<protein>
    <recommendedName>
        <fullName evidence="2">Metallo-beta-lactamase domain-containing protein</fullName>
    </recommendedName>
</protein>
<dbReference type="Pfam" id="PF00753">
    <property type="entry name" value="Lactamase_B"/>
    <property type="match status" value="1"/>
</dbReference>
<proteinExistence type="predicted"/>
<feature type="compositionally biased region" description="Basic and acidic residues" evidence="1">
    <location>
        <begin position="342"/>
        <end position="356"/>
    </location>
</feature>
<dbReference type="Gene3D" id="3.40.10.10">
    <property type="entry name" value="DNA Methylphosphotriester Repair Domain"/>
    <property type="match status" value="1"/>
</dbReference>
<dbReference type="AlphaFoldDB" id="A0A1U7NG25"/>
<dbReference type="InterPro" id="IPR035681">
    <property type="entry name" value="ComA-like_MBL"/>
</dbReference>
<dbReference type="SMART" id="SM00849">
    <property type="entry name" value="Lactamase_B"/>
    <property type="match status" value="1"/>
</dbReference>
<evidence type="ECO:0000313" key="3">
    <source>
        <dbReference type="EMBL" id="OLU39561.1"/>
    </source>
</evidence>
<organism evidence="3 4">
    <name type="scientific">Ileibacterium valens</name>
    <dbReference type="NCBI Taxonomy" id="1862668"/>
    <lineage>
        <taxon>Bacteria</taxon>
        <taxon>Bacillati</taxon>
        <taxon>Bacillota</taxon>
        <taxon>Erysipelotrichia</taxon>
        <taxon>Erysipelotrichales</taxon>
        <taxon>Erysipelotrichaceae</taxon>
        <taxon>Ileibacterium</taxon>
    </lineage>
</organism>
<dbReference type="PANTHER" id="PTHR30619:SF1">
    <property type="entry name" value="RECOMBINATION PROTEIN 2"/>
    <property type="match status" value="1"/>
</dbReference>
<dbReference type="CDD" id="cd07731">
    <property type="entry name" value="ComA-like_MBL-fold"/>
    <property type="match status" value="1"/>
</dbReference>
<feature type="compositionally biased region" description="Polar residues" evidence="1">
    <location>
        <begin position="326"/>
        <end position="340"/>
    </location>
</feature>
<dbReference type="InterPro" id="IPR036866">
    <property type="entry name" value="RibonucZ/Hydroxyglut_hydro"/>
</dbReference>
<dbReference type="SUPFAM" id="SSF57884">
    <property type="entry name" value="Ada DNA repair protein, N-terminal domain (N-Ada 10)"/>
    <property type="match status" value="1"/>
</dbReference>
<dbReference type="PANTHER" id="PTHR30619">
    <property type="entry name" value="DNA INTERNALIZATION/COMPETENCE PROTEIN COMEC/REC2"/>
    <property type="match status" value="1"/>
</dbReference>
<dbReference type="Proteomes" id="UP000186341">
    <property type="component" value="Unassembled WGS sequence"/>
</dbReference>
<name>A0A1U7NG25_9FIRM</name>
<evidence type="ECO:0000259" key="2">
    <source>
        <dbReference type="SMART" id="SM00849"/>
    </source>
</evidence>
<evidence type="ECO:0000256" key="1">
    <source>
        <dbReference type="SAM" id="MobiDB-lite"/>
    </source>
</evidence>
<dbReference type="Gene3D" id="3.60.15.10">
    <property type="entry name" value="Ribonuclease Z/Hydroxyacylglutathione hydrolase-like"/>
    <property type="match status" value="1"/>
</dbReference>
<dbReference type="InterPro" id="IPR052159">
    <property type="entry name" value="Competence_DNA_uptake"/>
</dbReference>
<evidence type="ECO:0000313" key="4">
    <source>
        <dbReference type="Proteomes" id="UP000186341"/>
    </source>
</evidence>
<comment type="caution">
    <text evidence="3">The sequence shown here is derived from an EMBL/GenBank/DDBJ whole genome shotgun (WGS) entry which is preliminary data.</text>
</comment>
<dbReference type="InterPro" id="IPR001279">
    <property type="entry name" value="Metallo-B-lactamas"/>
</dbReference>